<comment type="caution">
    <text evidence="1">The sequence shown here is derived from an EMBL/GenBank/DDBJ whole genome shotgun (WGS) entry which is preliminary data.</text>
</comment>
<accession>A0AAD9KC03</accession>
<dbReference type="AlphaFoldDB" id="A0AAD9KC03"/>
<dbReference type="EMBL" id="JAODUO010001233">
    <property type="protein sequence ID" value="KAK2168347.1"/>
    <property type="molecule type" value="Genomic_DNA"/>
</dbReference>
<evidence type="ECO:0000313" key="2">
    <source>
        <dbReference type="Proteomes" id="UP001209878"/>
    </source>
</evidence>
<name>A0AAD9KC03_RIDPI</name>
<gene>
    <name evidence="1" type="ORF">NP493_1233g00002</name>
</gene>
<proteinExistence type="predicted"/>
<keyword evidence="2" id="KW-1185">Reference proteome</keyword>
<sequence>MVDIDLQLAPVVKHGISNDVRCKIDWSAQSKKLLHEYGVKTEYLLRDFEIPTDVLLCKECNCTNVKHNVALQIYYDNIMCAITTAGQNTIKNKQTIQGKYFNLPGWKEFASDLYDVYHMGKMPVVPGKVHFQTRKSELRLDLKVL</sequence>
<organism evidence="1 2">
    <name type="scientific">Ridgeia piscesae</name>
    <name type="common">Tubeworm</name>
    <dbReference type="NCBI Taxonomy" id="27915"/>
    <lineage>
        <taxon>Eukaryota</taxon>
        <taxon>Metazoa</taxon>
        <taxon>Spiralia</taxon>
        <taxon>Lophotrochozoa</taxon>
        <taxon>Annelida</taxon>
        <taxon>Polychaeta</taxon>
        <taxon>Sedentaria</taxon>
        <taxon>Canalipalpata</taxon>
        <taxon>Sabellida</taxon>
        <taxon>Siboglinidae</taxon>
        <taxon>Ridgeia</taxon>
    </lineage>
</organism>
<reference evidence="1" key="1">
    <citation type="journal article" date="2023" name="Mol. Biol. Evol.">
        <title>Third-Generation Sequencing Reveals the Adaptive Role of the Epigenome in Three Deep-Sea Polychaetes.</title>
        <authorList>
            <person name="Perez M."/>
            <person name="Aroh O."/>
            <person name="Sun Y."/>
            <person name="Lan Y."/>
            <person name="Juniper S.K."/>
            <person name="Young C.R."/>
            <person name="Angers B."/>
            <person name="Qian P.Y."/>
        </authorList>
    </citation>
    <scope>NUCLEOTIDE SEQUENCE</scope>
    <source>
        <strain evidence="1">R07B-5</strain>
    </source>
</reference>
<evidence type="ECO:0000313" key="1">
    <source>
        <dbReference type="EMBL" id="KAK2168347.1"/>
    </source>
</evidence>
<dbReference type="Proteomes" id="UP001209878">
    <property type="component" value="Unassembled WGS sequence"/>
</dbReference>
<protein>
    <submittedName>
        <fullName evidence="1">Uncharacterized protein</fullName>
    </submittedName>
</protein>